<keyword evidence="3" id="KW-1185">Reference proteome</keyword>
<name>A0ABR8SE90_9BURK</name>
<dbReference type="Gene3D" id="1.10.10.2910">
    <property type="match status" value="1"/>
</dbReference>
<evidence type="ECO:0000313" key="3">
    <source>
        <dbReference type="Proteomes" id="UP000634919"/>
    </source>
</evidence>
<dbReference type="InterPro" id="IPR010359">
    <property type="entry name" value="IrrE_HExxH"/>
</dbReference>
<protein>
    <submittedName>
        <fullName evidence="2">ImmA/IrrE family metallo-endopeptidase</fullName>
    </submittedName>
</protein>
<dbReference type="EMBL" id="JACSQK010000007">
    <property type="protein sequence ID" value="MBD7961812.1"/>
    <property type="molecule type" value="Genomic_DNA"/>
</dbReference>
<dbReference type="RefSeq" id="WP_191724218.1">
    <property type="nucleotide sequence ID" value="NZ_JACSQK010000007.1"/>
</dbReference>
<feature type="domain" description="IrrE N-terminal-like" evidence="1">
    <location>
        <begin position="29"/>
        <end position="152"/>
    </location>
</feature>
<dbReference type="Proteomes" id="UP000634919">
    <property type="component" value="Unassembled WGS sequence"/>
</dbReference>
<accession>A0ABR8SE90</accession>
<organism evidence="2 3">
    <name type="scientific">Comamonas avium</name>
    <dbReference type="NCBI Taxonomy" id="2762231"/>
    <lineage>
        <taxon>Bacteria</taxon>
        <taxon>Pseudomonadati</taxon>
        <taxon>Pseudomonadota</taxon>
        <taxon>Betaproteobacteria</taxon>
        <taxon>Burkholderiales</taxon>
        <taxon>Comamonadaceae</taxon>
        <taxon>Comamonas</taxon>
    </lineage>
</organism>
<sequence length="178" mass="20039">MALLAEGILKLHWDQTVPVNVAHILKQMGVRLQLQNNLAYSALLSISSDNQARIVLNQQLPNVHQRYVVAHALAHVALHHLRPGREQPIHIGSDFRLDFSQHHTAEANDFALRLLMPEPALRFAVEDMQARNENEIASVFAVPPLFVKQRLSELGLALSRAPSRRRHGFTIDLDGVNH</sequence>
<gene>
    <name evidence="2" type="ORF">H9646_15170</name>
</gene>
<reference evidence="2 3" key="1">
    <citation type="submission" date="2020-08" db="EMBL/GenBank/DDBJ databases">
        <title>A Genomic Blueprint of the Chicken Gut Microbiome.</title>
        <authorList>
            <person name="Gilroy R."/>
            <person name="Ravi A."/>
            <person name="Getino M."/>
            <person name="Pursley I."/>
            <person name="Horton D.L."/>
            <person name="Alikhan N.-F."/>
            <person name="Baker D."/>
            <person name="Gharbi K."/>
            <person name="Hall N."/>
            <person name="Watson M."/>
            <person name="Adriaenssens E.M."/>
            <person name="Foster-Nyarko E."/>
            <person name="Jarju S."/>
            <person name="Secka A."/>
            <person name="Antonio M."/>
            <person name="Oren A."/>
            <person name="Chaudhuri R."/>
            <person name="La Ragione R.M."/>
            <person name="Hildebrand F."/>
            <person name="Pallen M.J."/>
        </authorList>
    </citation>
    <scope>NUCLEOTIDE SEQUENCE [LARGE SCALE GENOMIC DNA]</scope>
    <source>
        <strain evidence="2 3">Sa2CVA6</strain>
    </source>
</reference>
<dbReference type="Pfam" id="PF06114">
    <property type="entry name" value="Peptidase_M78"/>
    <property type="match status" value="1"/>
</dbReference>
<proteinExistence type="predicted"/>
<evidence type="ECO:0000313" key="2">
    <source>
        <dbReference type="EMBL" id="MBD7961812.1"/>
    </source>
</evidence>
<comment type="caution">
    <text evidence="2">The sequence shown here is derived from an EMBL/GenBank/DDBJ whole genome shotgun (WGS) entry which is preliminary data.</text>
</comment>
<evidence type="ECO:0000259" key="1">
    <source>
        <dbReference type="Pfam" id="PF06114"/>
    </source>
</evidence>